<protein>
    <recommendedName>
        <fullName evidence="4">PIN domain-containing protein</fullName>
    </recommendedName>
</protein>
<name>A0A5N6KRP4_9ROSI</name>
<evidence type="ECO:0008006" key="4">
    <source>
        <dbReference type="Google" id="ProtNLM"/>
    </source>
</evidence>
<evidence type="ECO:0000313" key="2">
    <source>
        <dbReference type="EMBL" id="KAB8337197.1"/>
    </source>
</evidence>
<evidence type="ECO:0000313" key="3">
    <source>
        <dbReference type="Proteomes" id="UP000327013"/>
    </source>
</evidence>
<organism evidence="2 3">
    <name type="scientific">Carpinus fangiana</name>
    <dbReference type="NCBI Taxonomy" id="176857"/>
    <lineage>
        <taxon>Eukaryota</taxon>
        <taxon>Viridiplantae</taxon>
        <taxon>Streptophyta</taxon>
        <taxon>Embryophyta</taxon>
        <taxon>Tracheophyta</taxon>
        <taxon>Spermatophyta</taxon>
        <taxon>Magnoliopsida</taxon>
        <taxon>eudicotyledons</taxon>
        <taxon>Gunneridae</taxon>
        <taxon>Pentapetalae</taxon>
        <taxon>rosids</taxon>
        <taxon>fabids</taxon>
        <taxon>Fagales</taxon>
        <taxon>Betulaceae</taxon>
        <taxon>Carpinus</taxon>
    </lineage>
</organism>
<feature type="compositionally biased region" description="Polar residues" evidence="1">
    <location>
        <begin position="306"/>
        <end position="330"/>
    </location>
</feature>
<dbReference type="OrthoDB" id="5361617at2759"/>
<dbReference type="Proteomes" id="UP000327013">
    <property type="component" value="Unassembled WGS sequence"/>
</dbReference>
<dbReference type="AlphaFoldDB" id="A0A5N6KRP4"/>
<feature type="compositionally biased region" description="Basic and acidic residues" evidence="1">
    <location>
        <begin position="120"/>
        <end position="129"/>
    </location>
</feature>
<gene>
    <name evidence="2" type="ORF">FH972_021499</name>
</gene>
<sequence>MALNCIVDDSALLAGLSSDARYNITEWIADGAINAFVPLYTLERLNSLREAKADCSEQAQIALEWLDKLTSQTYKKSAGKVQLQGPDDQYSTWREVEKYILPDTPLSSRNGIGALTRSLERDLGIDPADKPNSGQSDLRDEDASQQAPSPRAPISADAGVTKSRRRHGKSGSPNGVPQRVRPLINFVVWRTYHEDSAADGPGHYILLTDDLATQKQAQKFGIRAKRMSQVSSIVTRNASKRLSAGATMIQTSEPEDEEEDEDIGLPPDERPPQEGAGDEVLFDPSKRPQSSRSVNVLDPNAFGRQPLNSPMLVSQSPAQTPRGPSNSTRGRGSRNQRRQTSPRANAAVARTSTDQVAPRSPNQKTRAAPGGRQQTRLPDPNKPIDPDSYARSAPGNRGRGRGGNRGRLWEPT</sequence>
<evidence type="ECO:0000256" key="1">
    <source>
        <dbReference type="SAM" id="MobiDB-lite"/>
    </source>
</evidence>
<comment type="caution">
    <text evidence="2">The sequence shown here is derived from an EMBL/GenBank/DDBJ whole genome shotgun (WGS) entry which is preliminary data.</text>
</comment>
<feature type="region of interest" description="Disordered" evidence="1">
    <location>
        <begin position="120"/>
        <end position="178"/>
    </location>
</feature>
<proteinExistence type="predicted"/>
<feature type="compositionally biased region" description="Acidic residues" evidence="1">
    <location>
        <begin position="253"/>
        <end position="263"/>
    </location>
</feature>
<reference evidence="2 3" key="1">
    <citation type="submission" date="2019-06" db="EMBL/GenBank/DDBJ databases">
        <title>A chromosomal-level reference genome of Carpinus fangiana (Coryloideae, Betulaceae).</title>
        <authorList>
            <person name="Yang X."/>
            <person name="Wang Z."/>
            <person name="Zhang L."/>
            <person name="Hao G."/>
            <person name="Liu J."/>
            <person name="Yang Y."/>
        </authorList>
    </citation>
    <scope>NUCLEOTIDE SEQUENCE [LARGE SCALE GENOMIC DNA]</scope>
    <source>
        <strain evidence="2">Cfa_2016G</strain>
        <tissue evidence="2">Leaf</tissue>
    </source>
</reference>
<feature type="compositionally biased region" description="Polar residues" evidence="1">
    <location>
        <begin position="350"/>
        <end position="365"/>
    </location>
</feature>
<accession>A0A5N6KRP4</accession>
<feature type="region of interest" description="Disordered" evidence="1">
    <location>
        <begin position="242"/>
        <end position="412"/>
    </location>
</feature>
<dbReference type="EMBL" id="VIBQ01000009">
    <property type="protein sequence ID" value="KAB8337197.1"/>
    <property type="molecule type" value="Genomic_DNA"/>
</dbReference>
<keyword evidence="3" id="KW-1185">Reference proteome</keyword>